<evidence type="ECO:0000256" key="3">
    <source>
        <dbReference type="ARBA" id="ARBA00023004"/>
    </source>
</evidence>
<gene>
    <name evidence="7" type="ORF">K8G79_04325</name>
</gene>
<dbReference type="GO" id="GO:0046872">
    <property type="term" value="F:metal ion binding"/>
    <property type="evidence" value="ECO:0007669"/>
    <property type="project" value="UniProtKB-KW"/>
</dbReference>
<dbReference type="Proteomes" id="UP001197609">
    <property type="component" value="Unassembled WGS sequence"/>
</dbReference>
<dbReference type="GO" id="GO:0009055">
    <property type="term" value="F:electron transfer activity"/>
    <property type="evidence" value="ECO:0007669"/>
    <property type="project" value="InterPro"/>
</dbReference>
<dbReference type="SUPFAM" id="SSF46626">
    <property type="entry name" value="Cytochrome c"/>
    <property type="match status" value="1"/>
</dbReference>
<proteinExistence type="predicted"/>
<sequence>MARKAIVQVMLLTALIVSSAVGAEAAASANIEPKAPEKYMTFCAPCHGPTGKGDGLAAASLNPKPRNFADGTYMNARTDAQLTNVIKNGSAAEKLSPLMTGYSNMLNDKEIKDTIAFIRAVAVPKYQPKK</sequence>
<evidence type="ECO:0000256" key="4">
    <source>
        <dbReference type="PROSITE-ProRule" id="PRU00433"/>
    </source>
</evidence>
<dbReference type="Pfam" id="PF00034">
    <property type="entry name" value="Cytochrom_C"/>
    <property type="match status" value="1"/>
</dbReference>
<organism evidence="7 8">
    <name type="scientific">Candidatus Methylomirabilis tolerans</name>
    <dbReference type="NCBI Taxonomy" id="3123416"/>
    <lineage>
        <taxon>Bacteria</taxon>
        <taxon>Candidatus Methylomirabilota</taxon>
        <taxon>Candidatus Methylomirabilia</taxon>
        <taxon>Candidatus Methylomirabilales</taxon>
        <taxon>Candidatus Methylomirabilaceae</taxon>
        <taxon>Candidatus Methylomirabilis</taxon>
    </lineage>
</organism>
<dbReference type="PROSITE" id="PS51007">
    <property type="entry name" value="CYTC"/>
    <property type="match status" value="1"/>
</dbReference>
<dbReference type="InterPro" id="IPR036909">
    <property type="entry name" value="Cyt_c-like_dom_sf"/>
</dbReference>
<keyword evidence="2 4" id="KW-0479">Metal-binding</keyword>
<feature type="signal peptide" evidence="5">
    <location>
        <begin position="1"/>
        <end position="23"/>
    </location>
</feature>
<feature type="chain" id="PRO_5042584542" evidence="5">
    <location>
        <begin position="24"/>
        <end position="130"/>
    </location>
</feature>
<evidence type="ECO:0000313" key="7">
    <source>
        <dbReference type="EMBL" id="MBZ0159353.1"/>
    </source>
</evidence>
<name>A0AAJ1AHX2_9BACT</name>
<evidence type="ECO:0000256" key="1">
    <source>
        <dbReference type="ARBA" id="ARBA00022617"/>
    </source>
</evidence>
<evidence type="ECO:0000313" key="8">
    <source>
        <dbReference type="Proteomes" id="UP001197609"/>
    </source>
</evidence>
<dbReference type="AlphaFoldDB" id="A0AAJ1AHX2"/>
<reference evidence="7 8" key="1">
    <citation type="journal article" date="2021" name="bioRxiv">
        <title>Unraveling nitrogen, sulfur and carbon metabolic pathways and microbial community transcriptional responses to substrate deprivation and toxicity stresses in a bioreactor mimicking anoxic brackish coastal sediment conditions.</title>
        <authorList>
            <person name="Martins P.D."/>
            <person name="Echeveste M.J."/>
            <person name="Arshad A."/>
            <person name="Kurth J."/>
            <person name="Ouboter H."/>
            <person name="Jetten M.S.M."/>
            <person name="Welte C.U."/>
        </authorList>
    </citation>
    <scope>NUCLEOTIDE SEQUENCE [LARGE SCALE GENOMIC DNA]</scope>
    <source>
        <strain evidence="7">MAG_38</strain>
    </source>
</reference>
<dbReference type="GO" id="GO:0020037">
    <property type="term" value="F:heme binding"/>
    <property type="evidence" value="ECO:0007669"/>
    <property type="project" value="InterPro"/>
</dbReference>
<feature type="domain" description="Cytochrome c" evidence="6">
    <location>
        <begin position="17"/>
        <end position="122"/>
    </location>
</feature>
<evidence type="ECO:0000259" key="6">
    <source>
        <dbReference type="PROSITE" id="PS51007"/>
    </source>
</evidence>
<keyword evidence="1 4" id="KW-0349">Heme</keyword>
<dbReference type="Gene3D" id="1.10.760.10">
    <property type="entry name" value="Cytochrome c-like domain"/>
    <property type="match status" value="1"/>
</dbReference>
<evidence type="ECO:0000256" key="5">
    <source>
        <dbReference type="SAM" id="SignalP"/>
    </source>
</evidence>
<evidence type="ECO:0000256" key="2">
    <source>
        <dbReference type="ARBA" id="ARBA00022723"/>
    </source>
</evidence>
<protein>
    <submittedName>
        <fullName evidence="7">C-type cytochrome</fullName>
    </submittedName>
</protein>
<keyword evidence="3 4" id="KW-0408">Iron</keyword>
<dbReference type="InterPro" id="IPR009056">
    <property type="entry name" value="Cyt_c-like_dom"/>
</dbReference>
<keyword evidence="5" id="KW-0732">Signal</keyword>
<dbReference type="EMBL" id="JAIOIU010000043">
    <property type="protein sequence ID" value="MBZ0159353.1"/>
    <property type="molecule type" value="Genomic_DNA"/>
</dbReference>
<comment type="caution">
    <text evidence="7">The sequence shown here is derived from an EMBL/GenBank/DDBJ whole genome shotgun (WGS) entry which is preliminary data.</text>
</comment>
<accession>A0AAJ1AHX2</accession>